<dbReference type="PANTHER" id="PTHR45733:SF28">
    <property type="entry name" value="FORMIN-LIKE PROTEIN"/>
    <property type="match status" value="1"/>
</dbReference>
<organism evidence="4 5">
    <name type="scientific">Ambrosia artemisiifolia</name>
    <name type="common">Common ragweed</name>
    <dbReference type="NCBI Taxonomy" id="4212"/>
    <lineage>
        <taxon>Eukaryota</taxon>
        <taxon>Viridiplantae</taxon>
        <taxon>Streptophyta</taxon>
        <taxon>Embryophyta</taxon>
        <taxon>Tracheophyta</taxon>
        <taxon>Spermatophyta</taxon>
        <taxon>Magnoliopsida</taxon>
        <taxon>eudicotyledons</taxon>
        <taxon>Gunneridae</taxon>
        <taxon>Pentapetalae</taxon>
        <taxon>asterids</taxon>
        <taxon>campanulids</taxon>
        <taxon>Asterales</taxon>
        <taxon>Asteraceae</taxon>
        <taxon>Asteroideae</taxon>
        <taxon>Heliantheae alliance</taxon>
        <taxon>Heliantheae</taxon>
        <taxon>Ambrosia</taxon>
    </lineage>
</organism>
<feature type="compositionally biased region" description="Basic and acidic residues" evidence="2">
    <location>
        <begin position="133"/>
        <end position="144"/>
    </location>
</feature>
<keyword evidence="5" id="KW-1185">Reference proteome</keyword>
<evidence type="ECO:0000259" key="3">
    <source>
        <dbReference type="PROSITE" id="PS51444"/>
    </source>
</evidence>
<feature type="non-terminal residue" evidence="4">
    <location>
        <position position="1"/>
    </location>
</feature>
<gene>
    <name evidence="4" type="ORF">M8C21_016629</name>
</gene>
<proteinExistence type="inferred from homology"/>
<dbReference type="SUPFAM" id="SSF101447">
    <property type="entry name" value="Formin homology 2 domain (FH2 domain)"/>
    <property type="match status" value="1"/>
</dbReference>
<dbReference type="PANTHER" id="PTHR45733">
    <property type="entry name" value="FORMIN-J"/>
    <property type="match status" value="1"/>
</dbReference>
<accession>A0AAD5CNI7</accession>
<sequence length="161" mass="18090">SVVGLLGPKLLANRSPDLIDFPEDLVSLEAAKKIQLKALAEEMLALSNGLRKARNELEACANDGYRLEEFIGYAEAEVRSVTKFYHIVGKSADGLALYFSEDPARCPFEQAIQTFSSFVRLFQECHEENLKQAERERKKAEKEASQNPENNFSKSVVIVHK</sequence>
<dbReference type="PROSITE" id="PS51444">
    <property type="entry name" value="FH2"/>
    <property type="match status" value="1"/>
</dbReference>
<feature type="non-terminal residue" evidence="4">
    <location>
        <position position="161"/>
    </location>
</feature>
<evidence type="ECO:0000313" key="5">
    <source>
        <dbReference type="Proteomes" id="UP001206925"/>
    </source>
</evidence>
<dbReference type="Gene3D" id="1.20.58.2220">
    <property type="entry name" value="Formin, FH2 domain"/>
    <property type="match status" value="1"/>
</dbReference>
<dbReference type="AlphaFoldDB" id="A0AAD5CNI7"/>
<comment type="caution">
    <text evidence="4">The sequence shown here is derived from an EMBL/GenBank/DDBJ whole genome shotgun (WGS) entry which is preliminary data.</text>
</comment>
<feature type="region of interest" description="Disordered" evidence="2">
    <location>
        <begin position="133"/>
        <end position="161"/>
    </location>
</feature>
<dbReference type="EMBL" id="JAMZMK010007323">
    <property type="protein sequence ID" value="KAI7745208.1"/>
    <property type="molecule type" value="Genomic_DNA"/>
</dbReference>
<dbReference type="InterPro" id="IPR042201">
    <property type="entry name" value="FH2_Formin_sf"/>
</dbReference>
<evidence type="ECO:0000256" key="2">
    <source>
        <dbReference type="SAM" id="MobiDB-lite"/>
    </source>
</evidence>
<reference evidence="4" key="1">
    <citation type="submission" date="2022-06" db="EMBL/GenBank/DDBJ databases">
        <title>Uncovering the hologenomic basis of an extraordinary plant invasion.</title>
        <authorList>
            <person name="Bieker V.C."/>
            <person name="Martin M.D."/>
            <person name="Gilbert T."/>
            <person name="Hodgins K."/>
            <person name="Battlay P."/>
            <person name="Petersen B."/>
            <person name="Wilson J."/>
        </authorList>
    </citation>
    <scope>NUCLEOTIDE SEQUENCE</scope>
    <source>
        <strain evidence="4">AA19_3_7</strain>
        <tissue evidence="4">Leaf</tissue>
    </source>
</reference>
<comment type="similarity">
    <text evidence="1">Belongs to the formin-like family. Class-II subfamily.</text>
</comment>
<dbReference type="InterPro" id="IPR015425">
    <property type="entry name" value="FH2_Formin"/>
</dbReference>
<evidence type="ECO:0000256" key="1">
    <source>
        <dbReference type="ARBA" id="ARBA00006468"/>
    </source>
</evidence>
<dbReference type="InterPro" id="IPR051144">
    <property type="entry name" value="Formin_homology_domain"/>
</dbReference>
<dbReference type="Proteomes" id="UP001206925">
    <property type="component" value="Unassembled WGS sequence"/>
</dbReference>
<name>A0AAD5CNI7_AMBAR</name>
<feature type="domain" description="FH2" evidence="3">
    <location>
        <begin position="1"/>
        <end position="148"/>
    </location>
</feature>
<protein>
    <recommendedName>
        <fullName evidence="3">FH2 domain-containing protein</fullName>
    </recommendedName>
</protein>
<evidence type="ECO:0000313" key="4">
    <source>
        <dbReference type="EMBL" id="KAI7745208.1"/>
    </source>
</evidence>
<feature type="compositionally biased region" description="Polar residues" evidence="2">
    <location>
        <begin position="145"/>
        <end position="154"/>
    </location>
</feature>
<dbReference type="Pfam" id="PF02181">
    <property type="entry name" value="FH2"/>
    <property type="match status" value="1"/>
</dbReference>